<organism evidence="1">
    <name type="scientific">Sesamum radiatum</name>
    <name type="common">Black benniseed</name>
    <dbReference type="NCBI Taxonomy" id="300843"/>
    <lineage>
        <taxon>Eukaryota</taxon>
        <taxon>Viridiplantae</taxon>
        <taxon>Streptophyta</taxon>
        <taxon>Embryophyta</taxon>
        <taxon>Tracheophyta</taxon>
        <taxon>Spermatophyta</taxon>
        <taxon>Magnoliopsida</taxon>
        <taxon>eudicotyledons</taxon>
        <taxon>Gunneridae</taxon>
        <taxon>Pentapetalae</taxon>
        <taxon>asterids</taxon>
        <taxon>lamiids</taxon>
        <taxon>Lamiales</taxon>
        <taxon>Pedaliaceae</taxon>
        <taxon>Sesamum</taxon>
    </lineage>
</organism>
<accession>A0AAW2J556</accession>
<protein>
    <submittedName>
        <fullName evidence="1">Uncharacterized protein</fullName>
    </submittedName>
</protein>
<sequence>MSIVEGVRRGYGLSAAREKLFWTERRTIRVVESSEYTLATRFDNYVKEEFAHFAFCKVKRNPRVIADPGKLDEYIIQTLIGQILEQGPSV</sequence>
<dbReference type="AlphaFoldDB" id="A0AAW2J556"/>
<comment type="caution">
    <text evidence="1">The sequence shown here is derived from an EMBL/GenBank/DDBJ whole genome shotgun (WGS) entry which is preliminary data.</text>
</comment>
<evidence type="ECO:0000313" key="1">
    <source>
        <dbReference type="EMBL" id="KAL0288730.1"/>
    </source>
</evidence>
<dbReference type="EMBL" id="JACGWJ010000748">
    <property type="protein sequence ID" value="KAL0288730.1"/>
    <property type="molecule type" value="Genomic_DNA"/>
</dbReference>
<name>A0AAW2J556_SESRA</name>
<gene>
    <name evidence="1" type="ORF">Sradi_7090800</name>
</gene>
<reference evidence="1" key="1">
    <citation type="submission" date="2020-06" db="EMBL/GenBank/DDBJ databases">
        <authorList>
            <person name="Li T."/>
            <person name="Hu X."/>
            <person name="Zhang T."/>
            <person name="Song X."/>
            <person name="Zhang H."/>
            <person name="Dai N."/>
            <person name="Sheng W."/>
            <person name="Hou X."/>
            <person name="Wei L."/>
        </authorList>
    </citation>
    <scope>NUCLEOTIDE SEQUENCE</scope>
    <source>
        <strain evidence="1">G02</strain>
        <tissue evidence="1">Leaf</tissue>
    </source>
</reference>
<proteinExistence type="predicted"/>
<reference evidence="1" key="2">
    <citation type="journal article" date="2024" name="Plant">
        <title>Genomic evolution and insights into agronomic trait innovations of Sesamum species.</title>
        <authorList>
            <person name="Miao H."/>
            <person name="Wang L."/>
            <person name="Qu L."/>
            <person name="Liu H."/>
            <person name="Sun Y."/>
            <person name="Le M."/>
            <person name="Wang Q."/>
            <person name="Wei S."/>
            <person name="Zheng Y."/>
            <person name="Lin W."/>
            <person name="Duan Y."/>
            <person name="Cao H."/>
            <person name="Xiong S."/>
            <person name="Wang X."/>
            <person name="Wei L."/>
            <person name="Li C."/>
            <person name="Ma Q."/>
            <person name="Ju M."/>
            <person name="Zhao R."/>
            <person name="Li G."/>
            <person name="Mu C."/>
            <person name="Tian Q."/>
            <person name="Mei H."/>
            <person name="Zhang T."/>
            <person name="Gao T."/>
            <person name="Zhang H."/>
        </authorList>
    </citation>
    <scope>NUCLEOTIDE SEQUENCE</scope>
    <source>
        <strain evidence="1">G02</strain>
    </source>
</reference>